<proteinExistence type="predicted"/>
<gene>
    <name evidence="2" type="ORF">JOB18_006859</name>
</gene>
<protein>
    <submittedName>
        <fullName evidence="2">Uncharacterized protein</fullName>
    </submittedName>
</protein>
<dbReference type="AlphaFoldDB" id="A0AAV6PCQ9"/>
<keyword evidence="1" id="KW-0472">Membrane</keyword>
<dbReference type="EMBL" id="JAGKHQ010001353">
    <property type="protein sequence ID" value="KAG7457392.1"/>
    <property type="molecule type" value="Genomic_DNA"/>
</dbReference>
<comment type="caution">
    <text evidence="2">The sequence shown here is derived from an EMBL/GenBank/DDBJ whole genome shotgun (WGS) entry which is preliminary data.</text>
</comment>
<organism evidence="2 3">
    <name type="scientific">Solea senegalensis</name>
    <name type="common">Senegalese sole</name>
    <dbReference type="NCBI Taxonomy" id="28829"/>
    <lineage>
        <taxon>Eukaryota</taxon>
        <taxon>Metazoa</taxon>
        <taxon>Chordata</taxon>
        <taxon>Craniata</taxon>
        <taxon>Vertebrata</taxon>
        <taxon>Euteleostomi</taxon>
        <taxon>Actinopterygii</taxon>
        <taxon>Neopterygii</taxon>
        <taxon>Teleostei</taxon>
        <taxon>Neoteleostei</taxon>
        <taxon>Acanthomorphata</taxon>
        <taxon>Carangaria</taxon>
        <taxon>Pleuronectiformes</taxon>
        <taxon>Pleuronectoidei</taxon>
        <taxon>Soleidae</taxon>
        <taxon>Solea</taxon>
    </lineage>
</organism>
<evidence type="ECO:0000256" key="1">
    <source>
        <dbReference type="SAM" id="Phobius"/>
    </source>
</evidence>
<keyword evidence="1" id="KW-1133">Transmembrane helix</keyword>
<reference evidence="2 3" key="1">
    <citation type="journal article" date="2021" name="Sci. Rep.">
        <title>Chromosome anchoring in Senegalese sole (Solea senegalensis) reveals sex-associated markers and genome rearrangements in flatfish.</title>
        <authorList>
            <person name="Guerrero-Cozar I."/>
            <person name="Gomez-Garrido J."/>
            <person name="Berbel C."/>
            <person name="Martinez-Blanch J.F."/>
            <person name="Alioto T."/>
            <person name="Claros M.G."/>
            <person name="Gagnaire P.A."/>
            <person name="Manchado M."/>
        </authorList>
    </citation>
    <scope>NUCLEOTIDE SEQUENCE [LARGE SCALE GENOMIC DNA]</scope>
    <source>
        <strain evidence="2">Sse05_10M</strain>
    </source>
</reference>
<evidence type="ECO:0000313" key="3">
    <source>
        <dbReference type="Proteomes" id="UP000693946"/>
    </source>
</evidence>
<accession>A0AAV6PCQ9</accession>
<keyword evidence="3" id="KW-1185">Reference proteome</keyword>
<evidence type="ECO:0000313" key="2">
    <source>
        <dbReference type="EMBL" id="KAG7457392.1"/>
    </source>
</evidence>
<sequence length="132" mass="15113">MKVLSKVSISTVLARGLVQRQTRLYFSNIIFISIIIIIIIIMSVFVFITHVMKVKRCFSEIIIRLLLDSPAQCYSGGGAEQTPTHRPVFFFFKANMRTRPLSFPAPSSFRKKRCLSNITEASCDDAFEVFWI</sequence>
<keyword evidence="1" id="KW-0812">Transmembrane</keyword>
<name>A0AAV6PCQ9_SOLSE</name>
<feature type="transmembrane region" description="Helical" evidence="1">
    <location>
        <begin position="25"/>
        <end position="48"/>
    </location>
</feature>
<dbReference type="Proteomes" id="UP000693946">
    <property type="component" value="Unassembled WGS sequence"/>
</dbReference>